<evidence type="ECO:0000313" key="1">
    <source>
        <dbReference type="EMBL" id="AFZ84247.1"/>
    </source>
</evidence>
<reference evidence="1" key="1">
    <citation type="journal article" date="2013" name="PLoS ONE">
        <title>Insights into dynamics of mobile genetic elements in hyperthermophilic environments from five new thermococcus plasmids.</title>
        <authorList>
            <person name="Krupovic M."/>
            <person name="Gonnet M."/>
            <person name="Hania W.B."/>
            <person name="Forterre P."/>
            <person name="Erauso G."/>
        </authorList>
    </citation>
    <scope>NUCLEOTIDE SEQUENCE</scope>
    <source>
        <plasmid evidence="1">pIRI33</plasmid>
    </source>
</reference>
<geneLocation type="plasmid" evidence="1">
    <name>pIRI33</name>
</geneLocation>
<keyword evidence="1" id="KW-0614">Plasmid</keyword>
<proteinExistence type="predicted"/>
<dbReference type="AlphaFoldDB" id="L0B8F0"/>
<name>L0B8F0_9EURY</name>
<accession>L0B8F0</accession>
<gene>
    <name evidence="1" type="ORF">i33-7</name>
</gene>
<dbReference type="RefSeq" id="WP_015243621.1">
    <property type="nucleotide sequence ID" value="NC_019887.1"/>
</dbReference>
<organism evidence="1">
    <name type="scientific">Thermococcus sp. IRI33</name>
    <dbReference type="NCBI Taxonomy" id="1197733"/>
    <lineage>
        <taxon>Archaea</taxon>
        <taxon>Methanobacteriati</taxon>
        <taxon>Methanobacteriota</taxon>
        <taxon>Thermococci</taxon>
        <taxon>Thermococcales</taxon>
        <taxon>Thermococcaceae</taxon>
        <taxon>Thermococcus</taxon>
    </lineage>
</organism>
<protein>
    <submittedName>
        <fullName evidence="1">Uncharacterized protein</fullName>
    </submittedName>
</protein>
<dbReference type="EMBL" id="JQ661329">
    <property type="protein sequence ID" value="AFZ84247.1"/>
    <property type="molecule type" value="Genomic_DNA"/>
</dbReference>
<sequence>MYVVDEVLQVAKNLGINYEEVVSYEGFEGVLVVLIVPENVPSTKKKKLVRQFRKRSIKVTFLTRPQSELANLALDFLLHAVQAFPEEDPSFIDVQMALRDLEELYDRNVLDIDFYFDIYEGISELDLSQVAEALDVPEKRIKDIVYYFKGFLYQYGDIEDEEAEADYGELSHNEYLELFGEGKEG</sequence>